<dbReference type="KEGG" id="cant:NCTC13489_02805"/>
<evidence type="ECO:0000313" key="1">
    <source>
        <dbReference type="EMBL" id="KEY20339.1"/>
    </source>
</evidence>
<dbReference type="OrthoDB" id="581132at2"/>
<reference evidence="1 3" key="1">
    <citation type="submission" date="2014-07" db="EMBL/GenBank/DDBJ databases">
        <authorList>
            <person name="Pisani N.G."/>
            <person name="Newman J.D."/>
        </authorList>
    </citation>
    <scope>NUCLEOTIDE SEQUENCE [LARGE SCALE GENOMIC DNA]</scope>
    <source>
        <strain evidence="1 3">LMG 24720</strain>
    </source>
</reference>
<evidence type="ECO:0000313" key="3">
    <source>
        <dbReference type="Proteomes" id="UP000028349"/>
    </source>
</evidence>
<sequence>MEEKRYKLSVTKDVFNIKFEGPTKIYFGRVDNSLRTTEKTITEFSQLILRPYAHSWSGGVFNGKRSKASWLESSVIGLDFDKGLQTVEEVYNKFKEFDITPNVWYTTFGDSPELRKFRVVLFFDQSIKGHKVYDKIMKKLEQFFIIDTACKDESRIFYGGISSYITSTVPISLSKFLVFTNVKIISKDNGLPRGIIKLKENSALISQSLYNNYSDDGFKAENSTSSLPSYLSGRNLINWDEDRKKVKILDEFLSGAWLTHPEIFGLASNLKYVEGGLKKMRNTMKHFNDLGRTGYTDDNYSTVTYIRNSNYKPQLIHSFSPYDEDEDLYDIVSAIKNVTGFIKILDQPAKMKLEPAKKIFEKNFNEVLNNSETDTVYIYALPTAFGITHKITGVEKVIIALPTNALKNEVGGRMSVDYTLTPDSIVFSDSSITKRIGHLYDVGLPNKAMGLIRAIADGRYSSNQDDKNSAINYILQLEACGNLDKSVLTTHSRVTNSDSLPHETIIFDEDPLSDLVEIKKTTIDDISHLFFQYEPDKNVRDYLVSLSNAIYDTPNFPIDLDEMIEKCSIAGIESNVFSFFKSDCFIKFNEQIHYIIKKPFPIGKKVIIMSATIPIEIYKKLYPETNFKILDIRNVEQFGHIKQYTYRSFSRDSLMNYKKVDNLISKIGNSKVITFKGHVDLFPTAEKEIYFGNCSGSDKLKGQNITIVGTPHKSNIMYFLLGKAMGVDFEINKSPMSYQKIQRNGFEFMFKCFDNEQLRMIQLSLIESDQIQAIGRGRALIEPCFINVYSNFPLLLTDEFDMDKIC</sequence>
<keyword evidence="3" id="KW-1185">Reference proteome</keyword>
<dbReference type="Proteomes" id="UP000028349">
    <property type="component" value="Unassembled WGS sequence"/>
</dbReference>
<gene>
    <name evidence="1" type="ORF">HY04_03820</name>
    <name evidence="2" type="ORF">NCTC13489_02805</name>
</gene>
<reference evidence="2 4" key="2">
    <citation type="submission" date="2018-12" db="EMBL/GenBank/DDBJ databases">
        <authorList>
            <consortium name="Pathogen Informatics"/>
        </authorList>
    </citation>
    <scope>NUCLEOTIDE SEQUENCE [LARGE SCALE GENOMIC DNA]</scope>
    <source>
        <strain evidence="2 4">NCTC13489</strain>
    </source>
</reference>
<evidence type="ECO:0000313" key="4">
    <source>
        <dbReference type="Proteomes" id="UP000270036"/>
    </source>
</evidence>
<dbReference type="EMBL" id="JPEP01000001">
    <property type="protein sequence ID" value="KEY20339.1"/>
    <property type="molecule type" value="Genomic_DNA"/>
</dbReference>
<protein>
    <submittedName>
        <fullName evidence="2">Uncharacterized protein</fullName>
    </submittedName>
</protein>
<name>A0A448NUT4_9FLAO</name>
<proteinExistence type="predicted"/>
<dbReference type="Proteomes" id="UP000270036">
    <property type="component" value="Chromosome"/>
</dbReference>
<dbReference type="RefSeq" id="WP_034717261.1">
    <property type="nucleotide sequence ID" value="NZ_FOIX01000002.1"/>
</dbReference>
<evidence type="ECO:0000313" key="2">
    <source>
        <dbReference type="EMBL" id="VEI01531.1"/>
    </source>
</evidence>
<dbReference type="EMBL" id="LR134441">
    <property type="protein sequence ID" value="VEI01531.1"/>
    <property type="molecule type" value="Genomic_DNA"/>
</dbReference>
<organism evidence="2 4">
    <name type="scientific">Kaistella antarctica</name>
    <dbReference type="NCBI Taxonomy" id="266748"/>
    <lineage>
        <taxon>Bacteria</taxon>
        <taxon>Pseudomonadati</taxon>
        <taxon>Bacteroidota</taxon>
        <taxon>Flavobacteriia</taxon>
        <taxon>Flavobacteriales</taxon>
        <taxon>Weeksellaceae</taxon>
        <taxon>Chryseobacterium group</taxon>
        <taxon>Kaistella</taxon>
    </lineage>
</organism>
<accession>A0A448NUT4</accession>
<dbReference type="AlphaFoldDB" id="A0A448NUT4"/>